<feature type="transmembrane region" description="Helical" evidence="6">
    <location>
        <begin position="190"/>
        <end position="212"/>
    </location>
</feature>
<sequence>MKAESTGVGLVSCACWDHHATLGWEKSGFLIIATATLLGCGLIFPYLTVVIKNLMPAVLPFISQAAGLPPSLGVFAVFMILASVSGIVTFSLFYEYINHRNVKNSRFIRVLNKVGLFVTIICCLGLIVTLCNPVGYTDVPNKFQWVVTVLYEHSTGASMILIGGALFQYVWAAIWFCLPYTTKTEKSIKLFFIVIYFIFFIIILYPMIAFILEELGPNPFDFESMKVIAYVMPIKYSTAYMICAFCEWALCLLSVVHILTHFKDLQRVSFRLVLRHKSCLEEKEDPVPSISLKVLS</sequence>
<feature type="transmembrane region" description="Helical" evidence="6">
    <location>
        <begin position="156"/>
        <end position="178"/>
    </location>
</feature>
<comment type="similarity">
    <text evidence="2">Belongs to the DRAM/TMEM150 family.</text>
</comment>
<evidence type="ECO:0000256" key="5">
    <source>
        <dbReference type="ARBA" id="ARBA00023136"/>
    </source>
</evidence>
<feature type="transmembrane region" description="Helical" evidence="6">
    <location>
        <begin position="29"/>
        <end position="51"/>
    </location>
</feature>
<dbReference type="Proteomes" id="UP000054359">
    <property type="component" value="Unassembled WGS sequence"/>
</dbReference>
<dbReference type="InterPro" id="IPR050911">
    <property type="entry name" value="DRAM/TMEM150_Autophagy_Mod"/>
</dbReference>
<dbReference type="PANTHER" id="PTHR21324">
    <property type="entry name" value="FASTING-INDUCIBLE INTEGRAL MEMBRANE PROTEIN TM6P1-RELATED"/>
    <property type="match status" value="1"/>
</dbReference>
<evidence type="ECO:0000256" key="2">
    <source>
        <dbReference type="ARBA" id="ARBA00006565"/>
    </source>
</evidence>
<dbReference type="InterPro" id="IPR019402">
    <property type="entry name" value="CWH43_N"/>
</dbReference>
<evidence type="ECO:0000256" key="6">
    <source>
        <dbReference type="SAM" id="Phobius"/>
    </source>
</evidence>
<keyword evidence="4 6" id="KW-1133">Transmembrane helix</keyword>
<keyword evidence="3 6" id="KW-0812">Transmembrane</keyword>
<evidence type="ECO:0000259" key="7">
    <source>
        <dbReference type="Pfam" id="PF10277"/>
    </source>
</evidence>
<feature type="domain" description="CWH43-like N-terminal" evidence="7">
    <location>
        <begin position="29"/>
        <end position="267"/>
    </location>
</feature>
<dbReference type="PROSITE" id="PS51257">
    <property type="entry name" value="PROKAR_LIPOPROTEIN"/>
    <property type="match status" value="1"/>
</dbReference>
<name>A0A087TN65_STEMI</name>
<evidence type="ECO:0000256" key="1">
    <source>
        <dbReference type="ARBA" id="ARBA00004127"/>
    </source>
</evidence>
<evidence type="ECO:0000313" key="8">
    <source>
        <dbReference type="EMBL" id="KFM66554.1"/>
    </source>
</evidence>
<organism evidence="8 9">
    <name type="scientific">Stegodyphus mimosarum</name>
    <name type="common">African social velvet spider</name>
    <dbReference type="NCBI Taxonomy" id="407821"/>
    <lineage>
        <taxon>Eukaryota</taxon>
        <taxon>Metazoa</taxon>
        <taxon>Ecdysozoa</taxon>
        <taxon>Arthropoda</taxon>
        <taxon>Chelicerata</taxon>
        <taxon>Arachnida</taxon>
        <taxon>Araneae</taxon>
        <taxon>Araneomorphae</taxon>
        <taxon>Entelegynae</taxon>
        <taxon>Eresoidea</taxon>
        <taxon>Eresidae</taxon>
        <taxon>Stegodyphus</taxon>
    </lineage>
</organism>
<gene>
    <name evidence="8" type="ORF">X975_12176</name>
</gene>
<accession>A0A087TN65</accession>
<evidence type="ECO:0000256" key="3">
    <source>
        <dbReference type="ARBA" id="ARBA00022692"/>
    </source>
</evidence>
<feature type="transmembrane region" description="Helical" evidence="6">
    <location>
        <begin position="114"/>
        <end position="136"/>
    </location>
</feature>
<dbReference type="PANTHER" id="PTHR21324:SF2">
    <property type="entry name" value="EG:22E5.9 PROTEIN"/>
    <property type="match status" value="1"/>
</dbReference>
<dbReference type="AlphaFoldDB" id="A0A087TN65"/>
<feature type="non-terminal residue" evidence="8">
    <location>
        <position position="296"/>
    </location>
</feature>
<proteinExistence type="inferred from homology"/>
<feature type="transmembrane region" description="Helical" evidence="6">
    <location>
        <begin position="239"/>
        <end position="262"/>
    </location>
</feature>
<evidence type="ECO:0000313" key="9">
    <source>
        <dbReference type="Proteomes" id="UP000054359"/>
    </source>
</evidence>
<keyword evidence="9" id="KW-1185">Reference proteome</keyword>
<evidence type="ECO:0000256" key="4">
    <source>
        <dbReference type="ARBA" id="ARBA00022989"/>
    </source>
</evidence>
<comment type="subcellular location">
    <subcellularLocation>
        <location evidence="1">Endomembrane system</location>
        <topology evidence="1">Multi-pass membrane protein</topology>
    </subcellularLocation>
</comment>
<dbReference type="GO" id="GO:0012505">
    <property type="term" value="C:endomembrane system"/>
    <property type="evidence" value="ECO:0007669"/>
    <property type="project" value="UniProtKB-SubCell"/>
</dbReference>
<dbReference type="OMA" id="TTEYSIC"/>
<protein>
    <submittedName>
        <fullName evidence="8">DNA damage-regulated autophagy modulator protein 2</fullName>
    </submittedName>
</protein>
<dbReference type="Pfam" id="PF10277">
    <property type="entry name" value="Frag1"/>
    <property type="match status" value="1"/>
</dbReference>
<dbReference type="EMBL" id="KK115984">
    <property type="protein sequence ID" value="KFM66554.1"/>
    <property type="molecule type" value="Genomic_DNA"/>
</dbReference>
<reference evidence="8 9" key="1">
    <citation type="submission" date="2013-11" db="EMBL/GenBank/DDBJ databases">
        <title>Genome sequencing of Stegodyphus mimosarum.</title>
        <authorList>
            <person name="Bechsgaard J."/>
        </authorList>
    </citation>
    <scope>NUCLEOTIDE SEQUENCE [LARGE SCALE GENOMIC DNA]</scope>
</reference>
<dbReference type="OrthoDB" id="6415702at2759"/>
<feature type="transmembrane region" description="Helical" evidence="6">
    <location>
        <begin position="71"/>
        <end position="94"/>
    </location>
</feature>
<keyword evidence="5 6" id="KW-0472">Membrane</keyword>